<organism evidence="1 2">
    <name type="scientific">Rhabditophanes sp. KR3021</name>
    <dbReference type="NCBI Taxonomy" id="114890"/>
    <lineage>
        <taxon>Eukaryota</taxon>
        <taxon>Metazoa</taxon>
        <taxon>Ecdysozoa</taxon>
        <taxon>Nematoda</taxon>
        <taxon>Chromadorea</taxon>
        <taxon>Rhabditida</taxon>
        <taxon>Tylenchina</taxon>
        <taxon>Panagrolaimomorpha</taxon>
        <taxon>Strongyloidoidea</taxon>
        <taxon>Alloionematidae</taxon>
        <taxon>Rhabditophanes</taxon>
    </lineage>
</organism>
<reference evidence="2" key="1">
    <citation type="submission" date="2016-11" db="UniProtKB">
        <authorList>
            <consortium name="WormBaseParasite"/>
        </authorList>
    </citation>
    <scope>IDENTIFICATION</scope>
    <source>
        <strain evidence="2">KR3021</strain>
    </source>
</reference>
<evidence type="ECO:0000313" key="1">
    <source>
        <dbReference type="Proteomes" id="UP000095286"/>
    </source>
</evidence>
<dbReference type="WBParaSite" id="RSKR_0000369800.1">
    <property type="protein sequence ID" value="RSKR_0000369800.1"/>
    <property type="gene ID" value="RSKR_0000369800"/>
</dbReference>
<evidence type="ECO:0000313" key="2">
    <source>
        <dbReference type="WBParaSite" id="RSKR_0000369800.1"/>
    </source>
</evidence>
<dbReference type="Proteomes" id="UP000095286">
    <property type="component" value="Unplaced"/>
</dbReference>
<sequence length="205" mass="23721">MTKYYKKKYGFMNYRTFDLEEYSPNFEDLTITKEVEFSNVDIVDHYTLIERGLWDNLMDFDMSLTGSHICRIPYLKTWFDFSQYTAIAVNTTDGTIIGYAAYRILSDNYLSVGPFYAENKEIVQMLLNSLICTAKNVETTTGIVYKKMTFTAFSHNTAIKELLTEYSNNGINHDATYKSQFSFGHFHPARPGRLHCISDLDQGFV</sequence>
<name>A0AC35TSZ7_9BILA</name>
<protein>
    <submittedName>
        <fullName evidence="2">Acetyltransf_18 domain-containing protein</fullName>
    </submittedName>
</protein>
<accession>A0AC35TSZ7</accession>
<proteinExistence type="predicted"/>